<dbReference type="InterPro" id="IPR029510">
    <property type="entry name" value="Ald_DH_CS_GLU"/>
</dbReference>
<dbReference type="GO" id="GO:0006527">
    <property type="term" value="P:L-arginine catabolic process"/>
    <property type="evidence" value="ECO:0007669"/>
    <property type="project" value="InterPro"/>
</dbReference>
<dbReference type="InterPro" id="IPR015590">
    <property type="entry name" value="Aldehyde_DH_dom"/>
</dbReference>
<evidence type="ECO:0000256" key="2">
    <source>
        <dbReference type="ARBA" id="ARBA00023002"/>
    </source>
</evidence>
<keyword evidence="3" id="KW-0520">NAD</keyword>
<dbReference type="PATRIC" id="fig|579138.3.peg.58"/>
<keyword evidence="1" id="KW-0056">Arginine metabolism</keyword>
<dbReference type="InterPro" id="IPR017649">
    <property type="entry name" value="SuccinylGlu_semiald_DH_AstD"/>
</dbReference>
<dbReference type="Gene3D" id="3.40.605.10">
    <property type="entry name" value="Aldehyde Dehydrogenase, Chain A, domain 1"/>
    <property type="match status" value="1"/>
</dbReference>
<evidence type="ECO:0000256" key="4">
    <source>
        <dbReference type="PROSITE-ProRule" id="PRU10007"/>
    </source>
</evidence>
<dbReference type="EMBL" id="CP002865">
    <property type="protein sequence ID" value="AEI36957.1"/>
    <property type="molecule type" value="Genomic_DNA"/>
</dbReference>
<evidence type="ECO:0000256" key="1">
    <source>
        <dbReference type="ARBA" id="ARBA00022503"/>
    </source>
</evidence>
<gene>
    <name evidence="7" type="ordered locus">Zymop_0053</name>
</gene>
<dbReference type="NCBIfam" id="NF006992">
    <property type="entry name" value="PRK09457.1"/>
    <property type="match status" value="1"/>
</dbReference>
<feature type="active site" evidence="4">
    <location>
        <position position="229"/>
    </location>
</feature>
<dbReference type="eggNOG" id="COG1012">
    <property type="taxonomic scope" value="Bacteria"/>
</dbReference>
<proteinExistence type="inferred from homology"/>
<evidence type="ECO:0000313" key="8">
    <source>
        <dbReference type="Proteomes" id="UP000000491"/>
    </source>
</evidence>
<dbReference type="InterPro" id="IPR016160">
    <property type="entry name" value="Ald_DH_CS_CYS"/>
</dbReference>
<protein>
    <submittedName>
        <fullName evidence="7">Succinylglutamic semialdehyde dehydrogenase</fullName>
    </submittedName>
</protein>
<dbReference type="STRING" id="579138.Zymop_0053"/>
<dbReference type="KEGG" id="zmp:Zymop_0053"/>
<evidence type="ECO:0000256" key="5">
    <source>
        <dbReference type="RuleBase" id="RU003345"/>
    </source>
</evidence>
<keyword evidence="2 5" id="KW-0560">Oxidoreductase</keyword>
<dbReference type="Proteomes" id="UP000000491">
    <property type="component" value="Chromosome"/>
</dbReference>
<name>F8ET67_ZYMMT</name>
<dbReference type="FunFam" id="3.40.605.10:FF:000010">
    <property type="entry name" value="N-succinylglutamate 5-semialdehyde dehydrogenase"/>
    <property type="match status" value="1"/>
</dbReference>
<evidence type="ECO:0000259" key="6">
    <source>
        <dbReference type="Pfam" id="PF00171"/>
    </source>
</evidence>
<reference evidence="7 8" key="1">
    <citation type="journal article" date="2011" name="J. Bacteriol.">
        <title>Genome sequence of the ethanol-producing Zymomonas mobilis subsp. pomaceae lectotype strain ATCC 29192.</title>
        <authorList>
            <person name="Kouvelis V.N."/>
            <person name="Davenport K.W."/>
            <person name="Brettin T.S."/>
            <person name="Bruce D."/>
            <person name="Detter C."/>
            <person name="Han C.S."/>
            <person name="Nolan M."/>
            <person name="Tapia R."/>
            <person name="Damoulaki A."/>
            <person name="Kyrpides N.C."/>
            <person name="Typas M.A."/>
            <person name="Pappas K.M."/>
        </authorList>
    </citation>
    <scope>NUCLEOTIDE SEQUENCE [LARGE SCALE GENOMIC DNA]</scope>
    <source>
        <strain evidence="8">ATCC 29192 / DSM 22645 / JCM 10191 / CCUG 17912 / NBRC 13757 / NCIMB 11200 / NRRL B-4491 / Barker I</strain>
    </source>
</reference>
<dbReference type="PANTHER" id="PTHR11699">
    <property type="entry name" value="ALDEHYDE DEHYDROGENASE-RELATED"/>
    <property type="match status" value="1"/>
</dbReference>
<dbReference type="InterPro" id="IPR016161">
    <property type="entry name" value="Ald_DH/histidinol_DH"/>
</dbReference>
<accession>F8ET67</accession>
<dbReference type="InterPro" id="IPR016163">
    <property type="entry name" value="Ald_DH_C"/>
</dbReference>
<dbReference type="PROSITE" id="PS00687">
    <property type="entry name" value="ALDEHYDE_DEHYDR_GLU"/>
    <property type="match status" value="1"/>
</dbReference>
<dbReference type="CDD" id="cd07095">
    <property type="entry name" value="ALDH_SGSD_AstD"/>
    <property type="match status" value="1"/>
</dbReference>
<feature type="domain" description="Aldehyde dehydrogenase" evidence="6">
    <location>
        <begin position="7"/>
        <end position="440"/>
    </location>
</feature>
<sequence length="468" mass="51307">MHEIISKEPATGRVLWRGPIGTIEPTVQKARLALKAWSKTTLEERIHILERFAEIVQEKADIFGDIIARETGKPFWEARTEAQIVASKVAISIAAYKDRTSTQNLPAITPDIKSTVRYKPHGVLVVLGPFNFPAHLPNGHIIPAILAGNVVIFKPSEKTPASGEFLVQCYHEAAVPSDVVQLVIGGRKEGEILSQHKDIDGLLFTGSSHGGVALSRIFAETPGRILALEMGGNNPLIIWDTQDIESAAAIAVQSAYLSAGQRCTCARRLIIREDKAEPIIQAICQLIDRLIIDQPYAEPKPFMGCVIDNEAADHIEKAYKNRLEKGGKVIRPLQRIDPEKPFLTPALIDMTQSTDRPDEEIFGPVLQIIRVNNFDAAIEEANNTRFGLSAALIDDNEEHFVRFWEEAKAGIINWNRPTNGAPSTAPFGGIGLSGNHRPSAYFAADYCSYPVTSTESGKADTQITVGLK</sequence>
<dbReference type="SUPFAM" id="SSF53720">
    <property type="entry name" value="ALDH-like"/>
    <property type="match status" value="1"/>
</dbReference>
<evidence type="ECO:0000256" key="3">
    <source>
        <dbReference type="ARBA" id="ARBA00023027"/>
    </source>
</evidence>
<comment type="similarity">
    <text evidence="5">Belongs to the aldehyde dehydrogenase family.</text>
</comment>
<dbReference type="PROSITE" id="PS00070">
    <property type="entry name" value="ALDEHYDE_DEHYDR_CYS"/>
    <property type="match status" value="1"/>
</dbReference>
<evidence type="ECO:0000313" key="7">
    <source>
        <dbReference type="EMBL" id="AEI36957.1"/>
    </source>
</evidence>
<dbReference type="HOGENOM" id="CLU_005391_1_0_5"/>
<dbReference type="Pfam" id="PF00171">
    <property type="entry name" value="Aldedh"/>
    <property type="match status" value="1"/>
</dbReference>
<dbReference type="Gene3D" id="3.40.309.10">
    <property type="entry name" value="Aldehyde Dehydrogenase, Chain A, domain 2"/>
    <property type="match status" value="1"/>
</dbReference>
<dbReference type="InterPro" id="IPR016162">
    <property type="entry name" value="Ald_DH_N"/>
</dbReference>
<dbReference type="NCBIfam" id="TIGR03240">
    <property type="entry name" value="arg_catab_astD"/>
    <property type="match status" value="1"/>
</dbReference>
<dbReference type="GO" id="GO:0043824">
    <property type="term" value="F:succinylglutamate-semialdehyde dehydrogenase activity"/>
    <property type="evidence" value="ECO:0007669"/>
    <property type="project" value="InterPro"/>
</dbReference>
<dbReference type="AlphaFoldDB" id="F8ET67"/>
<organism evidence="7 8">
    <name type="scientific">Zymomonas mobilis subsp. pomaceae (strain ATCC 29192 / DSM 22645 / JCM 10191 / CCUG 17912 / NBRC 13757 / NCIMB 11200 / NRRL B-4491 / Barker I)</name>
    <dbReference type="NCBI Taxonomy" id="579138"/>
    <lineage>
        <taxon>Bacteria</taxon>
        <taxon>Pseudomonadati</taxon>
        <taxon>Pseudomonadota</taxon>
        <taxon>Alphaproteobacteria</taxon>
        <taxon>Sphingomonadales</taxon>
        <taxon>Zymomonadaceae</taxon>
        <taxon>Zymomonas</taxon>
    </lineage>
</organism>